<evidence type="ECO:0000313" key="7">
    <source>
        <dbReference type="EMBL" id="MBC3757117.1"/>
    </source>
</evidence>
<evidence type="ECO:0000256" key="1">
    <source>
        <dbReference type="ARBA" id="ARBA00004236"/>
    </source>
</evidence>
<evidence type="ECO:0000313" key="8">
    <source>
        <dbReference type="Proteomes" id="UP000656244"/>
    </source>
</evidence>
<evidence type="ECO:0000256" key="2">
    <source>
        <dbReference type="ARBA" id="ARBA00022475"/>
    </source>
</evidence>
<reference evidence="7" key="1">
    <citation type="submission" date="2020-08" db="EMBL/GenBank/DDBJ databases">
        <title>Hyunsoonleella sp. strain SJ7 genome sequencing and assembly.</title>
        <authorList>
            <person name="Kim I."/>
        </authorList>
    </citation>
    <scope>NUCLEOTIDE SEQUENCE</scope>
    <source>
        <strain evidence="7">SJ7</strain>
    </source>
</reference>
<dbReference type="EMBL" id="JACNMF010000001">
    <property type="protein sequence ID" value="MBC3757117.1"/>
    <property type="molecule type" value="Genomic_DNA"/>
</dbReference>
<dbReference type="NCBIfam" id="TIGR04283">
    <property type="entry name" value="glyco_like_mftF"/>
    <property type="match status" value="1"/>
</dbReference>
<dbReference type="Pfam" id="PF00535">
    <property type="entry name" value="Glycos_transf_2"/>
    <property type="match status" value="1"/>
</dbReference>
<name>A0A923KJA3_9FLAO</name>
<protein>
    <submittedName>
        <fullName evidence="7">TIGR04283 family arsenosugar biosynthesis glycosyltransferase</fullName>
    </submittedName>
</protein>
<keyword evidence="8" id="KW-1185">Reference proteome</keyword>
<proteinExistence type="predicted"/>
<sequence>MNKLSIIIPVLNEASNIKKLLHHLIENAFNANDLEIIISDGGSSDGTLNKISSFRPHKFLKPVRSNGSKIKLIHSEKGRPKQMNTGAKHATGNVLYFLHADSYPPKYFDQFIVEAVEKDKPAGCFRMRFDSDHWWLKLAGWLTALPFRACRGGDQSQFITRKLFNDIGGYDENFTIYEDNDLIKKLYQKKQFVVIPKWLTTSARCYRKHGIWKTQYHFWRIHLKNRMGASAQELICYYKENLVNA</sequence>
<keyword evidence="3" id="KW-0328">Glycosyltransferase</keyword>
<dbReference type="PANTHER" id="PTHR43646:SF2">
    <property type="entry name" value="GLYCOSYLTRANSFERASE 2-LIKE DOMAIN-CONTAINING PROTEIN"/>
    <property type="match status" value="1"/>
</dbReference>
<organism evidence="7 8">
    <name type="scientific">Hyunsoonleella aquatilis</name>
    <dbReference type="NCBI Taxonomy" id="2762758"/>
    <lineage>
        <taxon>Bacteria</taxon>
        <taxon>Pseudomonadati</taxon>
        <taxon>Bacteroidota</taxon>
        <taxon>Flavobacteriia</taxon>
        <taxon>Flavobacteriales</taxon>
        <taxon>Flavobacteriaceae</taxon>
    </lineage>
</organism>
<dbReference type="GO" id="GO:0016757">
    <property type="term" value="F:glycosyltransferase activity"/>
    <property type="evidence" value="ECO:0007669"/>
    <property type="project" value="UniProtKB-KW"/>
</dbReference>
<accession>A0A923KJA3</accession>
<keyword evidence="2" id="KW-1003">Cell membrane</keyword>
<dbReference type="GO" id="GO:0005886">
    <property type="term" value="C:plasma membrane"/>
    <property type="evidence" value="ECO:0007669"/>
    <property type="project" value="UniProtKB-SubCell"/>
</dbReference>
<evidence type="ECO:0000256" key="5">
    <source>
        <dbReference type="ARBA" id="ARBA00023136"/>
    </source>
</evidence>
<dbReference type="SUPFAM" id="SSF53448">
    <property type="entry name" value="Nucleotide-diphospho-sugar transferases"/>
    <property type="match status" value="1"/>
</dbReference>
<dbReference type="Gene3D" id="3.90.550.10">
    <property type="entry name" value="Spore Coat Polysaccharide Biosynthesis Protein SpsA, Chain A"/>
    <property type="match status" value="1"/>
</dbReference>
<keyword evidence="4" id="KW-0808">Transferase</keyword>
<dbReference type="CDD" id="cd02522">
    <property type="entry name" value="GT_2_like_a"/>
    <property type="match status" value="1"/>
</dbReference>
<evidence type="ECO:0000256" key="3">
    <source>
        <dbReference type="ARBA" id="ARBA00022676"/>
    </source>
</evidence>
<keyword evidence="5" id="KW-0472">Membrane</keyword>
<comment type="caution">
    <text evidence="7">The sequence shown here is derived from an EMBL/GenBank/DDBJ whole genome shotgun (WGS) entry which is preliminary data.</text>
</comment>
<evidence type="ECO:0000259" key="6">
    <source>
        <dbReference type="Pfam" id="PF00535"/>
    </source>
</evidence>
<dbReference type="InterPro" id="IPR026461">
    <property type="entry name" value="Trfase_2_rSAM/seldom_assoc"/>
</dbReference>
<dbReference type="RefSeq" id="WP_186558124.1">
    <property type="nucleotide sequence ID" value="NZ_JACNMF010000001.1"/>
</dbReference>
<comment type="subcellular location">
    <subcellularLocation>
        <location evidence="1">Cell membrane</location>
    </subcellularLocation>
</comment>
<feature type="domain" description="Glycosyltransferase 2-like" evidence="6">
    <location>
        <begin position="5"/>
        <end position="139"/>
    </location>
</feature>
<gene>
    <name evidence="7" type="ORF">H7U19_01785</name>
</gene>
<dbReference type="InterPro" id="IPR029044">
    <property type="entry name" value="Nucleotide-diphossugar_trans"/>
</dbReference>
<dbReference type="PANTHER" id="PTHR43646">
    <property type="entry name" value="GLYCOSYLTRANSFERASE"/>
    <property type="match status" value="1"/>
</dbReference>
<dbReference type="InterPro" id="IPR001173">
    <property type="entry name" value="Glyco_trans_2-like"/>
</dbReference>
<dbReference type="Proteomes" id="UP000656244">
    <property type="component" value="Unassembled WGS sequence"/>
</dbReference>
<dbReference type="AlphaFoldDB" id="A0A923KJA3"/>
<evidence type="ECO:0000256" key="4">
    <source>
        <dbReference type="ARBA" id="ARBA00022679"/>
    </source>
</evidence>